<organism evidence="2 3">
    <name type="scientific">Desulfamplus magnetovallimortis</name>
    <dbReference type="NCBI Taxonomy" id="1246637"/>
    <lineage>
        <taxon>Bacteria</taxon>
        <taxon>Pseudomonadati</taxon>
        <taxon>Thermodesulfobacteriota</taxon>
        <taxon>Desulfobacteria</taxon>
        <taxon>Desulfobacterales</taxon>
        <taxon>Desulfobacteraceae</taxon>
        <taxon>Desulfamplus</taxon>
    </lineage>
</organism>
<sequence>MKVAISSSGTTLDSALDPRFGRAANFLIVDTDTMEVEVKENTQNLNLPQGAGIQAGKTVAESGAQAVITGNCGPKAFNVLQMAGIKVVTGIQGTVKEAIEKFKQDELEFSQAPNVEGHWV</sequence>
<dbReference type="SUPFAM" id="SSF53146">
    <property type="entry name" value="Nitrogenase accessory factor-like"/>
    <property type="match status" value="1"/>
</dbReference>
<dbReference type="Gene3D" id="3.30.420.130">
    <property type="entry name" value="Dinitrogenase iron-molybdenum cofactor biosynthesis domain"/>
    <property type="match status" value="1"/>
</dbReference>
<dbReference type="RefSeq" id="WP_080806826.1">
    <property type="nucleotide sequence ID" value="NZ_LT828555.1"/>
</dbReference>
<dbReference type="InterPro" id="IPR036105">
    <property type="entry name" value="DiNase_FeMo-co_biosyn_sf"/>
</dbReference>
<dbReference type="PANTHER" id="PTHR42983">
    <property type="entry name" value="DINITROGENASE IRON-MOLYBDENUM COFACTOR PROTEIN-RELATED"/>
    <property type="match status" value="1"/>
</dbReference>
<reference evidence="2 3" key="1">
    <citation type="submission" date="2017-03" db="EMBL/GenBank/DDBJ databases">
        <authorList>
            <person name="Afonso C.L."/>
            <person name="Miller P.J."/>
            <person name="Scott M.A."/>
            <person name="Spackman E."/>
            <person name="Goraichik I."/>
            <person name="Dimitrov K.M."/>
            <person name="Suarez D.L."/>
            <person name="Swayne D.E."/>
        </authorList>
    </citation>
    <scope>NUCLEOTIDE SEQUENCE [LARGE SCALE GENOMIC DNA]</scope>
    <source>
        <strain evidence="2">PRJEB14757</strain>
    </source>
</reference>
<dbReference type="STRING" id="1246637.MTBBW1_1940036"/>
<evidence type="ECO:0000259" key="1">
    <source>
        <dbReference type="Pfam" id="PF02579"/>
    </source>
</evidence>
<evidence type="ECO:0000313" key="2">
    <source>
        <dbReference type="EMBL" id="SLM29709.1"/>
    </source>
</evidence>
<dbReference type="AlphaFoldDB" id="A0A1W1HB88"/>
<dbReference type="InterPro" id="IPR003731">
    <property type="entry name" value="Di-Nase_FeMo-co_biosynth"/>
</dbReference>
<dbReference type="EMBL" id="FWEV01000106">
    <property type="protein sequence ID" value="SLM29709.1"/>
    <property type="molecule type" value="Genomic_DNA"/>
</dbReference>
<gene>
    <name evidence="2" type="ORF">MTBBW1_1940036</name>
</gene>
<dbReference type="Pfam" id="PF02579">
    <property type="entry name" value="Nitro_FeMo-Co"/>
    <property type="match status" value="1"/>
</dbReference>
<evidence type="ECO:0000313" key="3">
    <source>
        <dbReference type="Proteomes" id="UP000191931"/>
    </source>
</evidence>
<accession>A0A1W1HB88</accession>
<feature type="domain" description="Dinitrogenase iron-molybdenum cofactor biosynthesis" evidence="1">
    <location>
        <begin position="13"/>
        <end position="104"/>
    </location>
</feature>
<dbReference type="Proteomes" id="UP000191931">
    <property type="component" value="Unassembled WGS sequence"/>
</dbReference>
<dbReference type="PANTHER" id="PTHR42983:SF1">
    <property type="entry name" value="IRON-MOLYBDENUM PROTEIN"/>
    <property type="match status" value="1"/>
</dbReference>
<name>A0A1W1HB88_9BACT</name>
<protein>
    <recommendedName>
        <fullName evidence="1">Dinitrogenase iron-molybdenum cofactor biosynthesis domain-containing protein</fullName>
    </recommendedName>
</protein>
<dbReference type="InterPro" id="IPR033913">
    <property type="entry name" value="MTH1175_dom"/>
</dbReference>
<keyword evidence="3" id="KW-1185">Reference proteome</keyword>
<dbReference type="CDD" id="cd00851">
    <property type="entry name" value="MTH1175"/>
    <property type="match status" value="1"/>
</dbReference>
<dbReference type="OrthoDB" id="9807451at2"/>
<proteinExistence type="predicted"/>